<dbReference type="InterPro" id="IPR036179">
    <property type="entry name" value="Ig-like_dom_sf"/>
</dbReference>
<dbReference type="PROSITE" id="PS50853">
    <property type="entry name" value="FN3"/>
    <property type="match status" value="2"/>
</dbReference>
<protein>
    <submittedName>
        <fullName evidence="12">Leukemia inhibitory factor receptor</fullName>
    </submittedName>
</protein>
<comment type="caution">
    <text evidence="12">The sequence shown here is derived from an EMBL/GenBank/DDBJ whole genome shotgun (WGS) entry which is preliminary data.</text>
</comment>
<accession>A0A210PNU4</accession>
<dbReference type="InterPro" id="IPR036116">
    <property type="entry name" value="FN3_sf"/>
</dbReference>
<evidence type="ECO:0000256" key="2">
    <source>
        <dbReference type="ARBA" id="ARBA00022692"/>
    </source>
</evidence>
<evidence type="ECO:0000256" key="7">
    <source>
        <dbReference type="ARBA" id="ARBA00023180"/>
    </source>
</evidence>
<evidence type="ECO:0000313" key="12">
    <source>
        <dbReference type="EMBL" id="OWF38147.1"/>
    </source>
</evidence>
<evidence type="ECO:0000256" key="8">
    <source>
        <dbReference type="SAM" id="MobiDB-lite"/>
    </source>
</evidence>
<reference evidence="12 13" key="1">
    <citation type="journal article" date="2017" name="Nat. Ecol. Evol.">
        <title>Scallop genome provides insights into evolution of bilaterian karyotype and development.</title>
        <authorList>
            <person name="Wang S."/>
            <person name="Zhang J."/>
            <person name="Jiao W."/>
            <person name="Li J."/>
            <person name="Xun X."/>
            <person name="Sun Y."/>
            <person name="Guo X."/>
            <person name="Huan P."/>
            <person name="Dong B."/>
            <person name="Zhang L."/>
            <person name="Hu X."/>
            <person name="Sun X."/>
            <person name="Wang J."/>
            <person name="Zhao C."/>
            <person name="Wang Y."/>
            <person name="Wang D."/>
            <person name="Huang X."/>
            <person name="Wang R."/>
            <person name="Lv J."/>
            <person name="Li Y."/>
            <person name="Zhang Z."/>
            <person name="Liu B."/>
            <person name="Lu W."/>
            <person name="Hui Y."/>
            <person name="Liang J."/>
            <person name="Zhou Z."/>
            <person name="Hou R."/>
            <person name="Li X."/>
            <person name="Liu Y."/>
            <person name="Li H."/>
            <person name="Ning X."/>
            <person name="Lin Y."/>
            <person name="Zhao L."/>
            <person name="Xing Q."/>
            <person name="Dou J."/>
            <person name="Li Y."/>
            <person name="Mao J."/>
            <person name="Guo H."/>
            <person name="Dou H."/>
            <person name="Li T."/>
            <person name="Mu C."/>
            <person name="Jiang W."/>
            <person name="Fu Q."/>
            <person name="Fu X."/>
            <person name="Miao Y."/>
            <person name="Liu J."/>
            <person name="Yu Q."/>
            <person name="Li R."/>
            <person name="Liao H."/>
            <person name="Li X."/>
            <person name="Kong Y."/>
            <person name="Jiang Z."/>
            <person name="Chourrout D."/>
            <person name="Li R."/>
            <person name="Bao Z."/>
        </authorList>
    </citation>
    <scope>NUCLEOTIDE SEQUENCE [LARGE SCALE GENOMIC DNA]</scope>
    <source>
        <strain evidence="12 13">PY_sf001</strain>
    </source>
</reference>
<gene>
    <name evidence="12" type="ORF">KP79_PYT08825</name>
</gene>
<name>A0A210PNU4_MIZYE</name>
<dbReference type="GO" id="GO:0004896">
    <property type="term" value="F:cytokine receptor activity"/>
    <property type="evidence" value="ECO:0007669"/>
    <property type="project" value="TreeGrafter"/>
</dbReference>
<feature type="domain" description="Fibronectin type-III" evidence="11">
    <location>
        <begin position="549"/>
        <end position="649"/>
    </location>
</feature>
<dbReference type="STRING" id="6573.A0A210PNU4"/>
<feature type="region of interest" description="Disordered" evidence="8">
    <location>
        <begin position="706"/>
        <end position="748"/>
    </location>
</feature>
<feature type="signal peptide" evidence="10">
    <location>
        <begin position="1"/>
        <end position="20"/>
    </location>
</feature>
<dbReference type="SUPFAM" id="SSF48726">
    <property type="entry name" value="Immunoglobulin"/>
    <property type="match status" value="1"/>
</dbReference>
<dbReference type="PANTHER" id="PTHR23037:SF28">
    <property type="entry name" value="ERYTHROPOIETIN RECEPTOR"/>
    <property type="match status" value="1"/>
</dbReference>
<dbReference type="SMART" id="SM00060">
    <property type="entry name" value="FN3"/>
    <property type="match status" value="2"/>
</dbReference>
<evidence type="ECO:0000256" key="3">
    <source>
        <dbReference type="ARBA" id="ARBA00022989"/>
    </source>
</evidence>
<evidence type="ECO:0000256" key="5">
    <source>
        <dbReference type="ARBA" id="ARBA00023157"/>
    </source>
</evidence>
<feature type="region of interest" description="Disordered" evidence="8">
    <location>
        <begin position="1031"/>
        <end position="1058"/>
    </location>
</feature>
<feature type="compositionally biased region" description="Basic and acidic residues" evidence="8">
    <location>
        <begin position="726"/>
        <end position="737"/>
    </location>
</feature>
<feature type="domain" description="Fibronectin type-III" evidence="11">
    <location>
        <begin position="227"/>
        <end position="321"/>
    </location>
</feature>
<proteinExistence type="predicted"/>
<dbReference type="OrthoDB" id="6147633at2759"/>
<dbReference type="PANTHER" id="PTHR23037">
    <property type="entry name" value="CYTOKINE RECEPTOR"/>
    <property type="match status" value="1"/>
</dbReference>
<evidence type="ECO:0000256" key="6">
    <source>
        <dbReference type="ARBA" id="ARBA00023170"/>
    </source>
</evidence>
<comment type="subcellular location">
    <subcellularLocation>
        <location evidence="1">Membrane</location>
        <topology evidence="1">Single-pass type I membrane protein</topology>
    </subcellularLocation>
</comment>
<organism evidence="12 13">
    <name type="scientific">Mizuhopecten yessoensis</name>
    <name type="common">Japanese scallop</name>
    <name type="synonym">Patinopecten yessoensis</name>
    <dbReference type="NCBI Taxonomy" id="6573"/>
    <lineage>
        <taxon>Eukaryota</taxon>
        <taxon>Metazoa</taxon>
        <taxon>Spiralia</taxon>
        <taxon>Lophotrochozoa</taxon>
        <taxon>Mollusca</taxon>
        <taxon>Bivalvia</taxon>
        <taxon>Autobranchia</taxon>
        <taxon>Pteriomorphia</taxon>
        <taxon>Pectinida</taxon>
        <taxon>Pectinoidea</taxon>
        <taxon>Pectinidae</taxon>
        <taxon>Mizuhopecten</taxon>
    </lineage>
</organism>
<feature type="compositionally biased region" description="Basic and acidic residues" evidence="8">
    <location>
        <begin position="1031"/>
        <end position="1044"/>
    </location>
</feature>
<keyword evidence="3 9" id="KW-1133">Transmembrane helix</keyword>
<keyword evidence="10" id="KW-0732">Signal</keyword>
<evidence type="ECO:0000259" key="11">
    <source>
        <dbReference type="PROSITE" id="PS50853"/>
    </source>
</evidence>
<keyword evidence="2 9" id="KW-0812">Transmembrane</keyword>
<keyword evidence="5" id="KW-1015">Disulfide bond</keyword>
<dbReference type="Proteomes" id="UP000242188">
    <property type="component" value="Unassembled WGS sequence"/>
</dbReference>
<feature type="compositionally biased region" description="Pro residues" evidence="8">
    <location>
        <begin position="706"/>
        <end position="717"/>
    </location>
</feature>
<keyword evidence="13" id="KW-1185">Reference proteome</keyword>
<dbReference type="EMBL" id="NEDP02005572">
    <property type="protein sequence ID" value="OWF38147.1"/>
    <property type="molecule type" value="Genomic_DNA"/>
</dbReference>
<dbReference type="InterPro" id="IPR013783">
    <property type="entry name" value="Ig-like_fold"/>
</dbReference>
<dbReference type="GO" id="GO:0009897">
    <property type="term" value="C:external side of plasma membrane"/>
    <property type="evidence" value="ECO:0007669"/>
    <property type="project" value="TreeGrafter"/>
</dbReference>
<keyword evidence="6 12" id="KW-0675">Receptor</keyword>
<evidence type="ECO:0000256" key="1">
    <source>
        <dbReference type="ARBA" id="ARBA00004479"/>
    </source>
</evidence>
<keyword evidence="4 9" id="KW-0472">Membrane</keyword>
<dbReference type="CDD" id="cd00063">
    <property type="entry name" value="FN3"/>
    <property type="match status" value="2"/>
</dbReference>
<dbReference type="Gene3D" id="2.60.40.10">
    <property type="entry name" value="Immunoglobulins"/>
    <property type="match status" value="4"/>
</dbReference>
<dbReference type="Pfam" id="PF00041">
    <property type="entry name" value="fn3"/>
    <property type="match status" value="1"/>
</dbReference>
<keyword evidence="7" id="KW-0325">Glycoprotein</keyword>
<feature type="compositionally biased region" description="Low complexity" evidence="8">
    <location>
        <begin position="738"/>
        <end position="748"/>
    </location>
</feature>
<sequence length="1083" mass="120756">MEGVALYALLSLAVATLASGFMYSNEGDIGVLLPDDPYIYIGHELVLTCNLTRPLVEDSSRMYFTRKDNKVIPGKYVFRLSTRTIQLRLPIESMYDEGNYVCKLNTTHGTPKVIANQYVKVEFAPKVVEDIDCRVYNWENMTCVWRLGLNYIHTEDIKIDLVWTVEYMEHADCPHPTPTSCTWKMGAFDSTYYDGMMYYMQLTIHNTRTGDMAKSQLMKKDTRRIVEPAPVSNVKYTYNSTCMAFSWSHSRPNNSKVFRIQYNSEWDPHHWKEFEISNGNTNVSICGVTPYTIYVVKIRCSPLIDGFWSKEVDTTLLTREDVPGAAPSLQSGSFSEQPCDMLKDCRQIILYWQPIPRTAANGMIKYYQITKVTQSTSSKEEMYVSHANQGSLVLAGSQDYVIEIRGATKAGLSPHFSTIFIPAQSKMPAFPENFVVEVVNASSDVQNLVRMSWTAPKNEEGDTDPTIASYTVFMCKGSPHLHRCSSEPLQWKLVDPGTKEFYSNVSRTSLEFTIFGISMETKMSSGEKISSGILWNSCLFNKNEKPTLAPKNFALMAYPGDNRVRLDWDLFQCHESHGYIHSYLIFFCTAARDGNCTGLVKVMTVNGKTMTFTLQHLETETTYRIWLAAEAAAGQGPVTSPLYTTIQHPIKVGISMEEIGGIAAAVIFVCILALCSVIIFVKRCVTTVKQKFKPYDIIMPHVPLPPIPMPDPLPPRSPSSDDSDSIYERIDGHRHDSSSPSSPDGSIDIPLINKNATLTKSQLYGDPQRMYQRSSGGKAGIDSGRGSMISAAGSIFSRLHPTGGTLERRQYGYGVTQGHPPQTPPRGTTRYDYGIQGNKTFLRDPHSPLWKKKQMSSSQDVLRNVEASPYSCVDIVNLPTAGSDLMIALDPGTRSVGSAYSDPAYGTNNLSATPLRKKCVTLPSKSAENFLQHNHFNIKRHPVDIKTLQDYSDSNDLGLGSYTPPTSKETDDEVSVVPTAPISTNIKVNDKEVDITDDETCSMDENVQLGDTNRGNLRPVPVSKNYVRQAQFEKSRKCKPDARSSPKQLNIKPGPRPVSEVVNVPAHFYGSLSLLDTGDATEL</sequence>
<evidence type="ECO:0000256" key="10">
    <source>
        <dbReference type="SAM" id="SignalP"/>
    </source>
</evidence>
<evidence type="ECO:0000256" key="9">
    <source>
        <dbReference type="SAM" id="Phobius"/>
    </source>
</evidence>
<dbReference type="AlphaFoldDB" id="A0A210PNU4"/>
<evidence type="ECO:0000313" key="13">
    <source>
        <dbReference type="Proteomes" id="UP000242188"/>
    </source>
</evidence>
<dbReference type="InterPro" id="IPR003961">
    <property type="entry name" value="FN3_dom"/>
</dbReference>
<feature type="region of interest" description="Disordered" evidence="8">
    <location>
        <begin position="956"/>
        <end position="975"/>
    </location>
</feature>
<feature type="transmembrane region" description="Helical" evidence="9">
    <location>
        <begin position="659"/>
        <end position="681"/>
    </location>
</feature>
<evidence type="ECO:0000256" key="4">
    <source>
        <dbReference type="ARBA" id="ARBA00023136"/>
    </source>
</evidence>
<feature type="chain" id="PRO_5012284280" evidence="10">
    <location>
        <begin position="21"/>
        <end position="1083"/>
    </location>
</feature>
<dbReference type="SUPFAM" id="SSF49265">
    <property type="entry name" value="Fibronectin type III"/>
    <property type="match status" value="3"/>
</dbReference>